<dbReference type="OrthoDB" id="115249at2"/>
<dbReference type="PROSITE" id="PS00409">
    <property type="entry name" value="PROKAR_NTER_METHYL"/>
    <property type="match status" value="1"/>
</dbReference>
<keyword evidence="4" id="KW-0472">Membrane</keyword>
<evidence type="ECO:0000256" key="2">
    <source>
        <dbReference type="ARBA" id="ARBA00022481"/>
    </source>
</evidence>
<dbReference type="GO" id="GO:0044096">
    <property type="term" value="C:type IV pilus"/>
    <property type="evidence" value="ECO:0007669"/>
    <property type="project" value="TreeGrafter"/>
</dbReference>
<dbReference type="PANTHER" id="PTHR30093">
    <property type="entry name" value="GENERAL SECRETION PATHWAY PROTEIN G"/>
    <property type="match status" value="1"/>
</dbReference>
<evidence type="ECO:0000313" key="5">
    <source>
        <dbReference type="EMBL" id="EOR10170.1"/>
    </source>
</evidence>
<evidence type="ECO:0000313" key="6">
    <source>
        <dbReference type="EMBL" id="MDO3656092.1"/>
    </source>
</evidence>
<dbReference type="InterPro" id="IPR012902">
    <property type="entry name" value="N_methyl_site"/>
</dbReference>
<dbReference type="NCBIfam" id="TIGR02532">
    <property type="entry name" value="IV_pilin_GFxxxE"/>
    <property type="match status" value="1"/>
</dbReference>
<evidence type="ECO:0000313" key="8">
    <source>
        <dbReference type="Proteomes" id="UP001168902"/>
    </source>
</evidence>
<name>R9B7B6_9GAMM</name>
<dbReference type="AlphaFoldDB" id="R9B7B6"/>
<reference evidence="6 8" key="2">
    <citation type="submission" date="2023-07" db="EMBL/GenBank/DDBJ databases">
        <title>A novel proteolytic Acinetobacter species.</title>
        <authorList>
            <person name="Nemec A."/>
            <person name="Radolfova-Krizova L."/>
        </authorList>
    </citation>
    <scope>NUCLEOTIDE SEQUENCE [LARGE SCALE GENOMIC DNA]</scope>
    <source>
        <strain evidence="6 8">NIPH 1865</strain>
    </source>
</reference>
<keyword evidence="3" id="KW-0281">Fimbrium</keyword>
<evidence type="ECO:0000256" key="3">
    <source>
        <dbReference type="RuleBase" id="RU000389"/>
    </source>
</evidence>
<evidence type="ECO:0000256" key="4">
    <source>
        <dbReference type="SAM" id="Phobius"/>
    </source>
</evidence>
<accession>R9B7B6</accession>
<keyword evidence="2" id="KW-0488">Methylation</keyword>
<proteinExistence type="inferred from homology"/>
<dbReference type="Proteomes" id="UP001168902">
    <property type="component" value="Unassembled WGS sequence"/>
</dbReference>
<reference evidence="5 7" key="1">
    <citation type="submission" date="2013-03" db="EMBL/GenBank/DDBJ databases">
        <title>The Genome Sequence of Acinetobacter sp. CIP 110321.</title>
        <authorList>
            <consortium name="The Broad Institute Genome Sequencing Platform"/>
            <consortium name="The Broad Institute Genome Sequencing Center for Infectious Disease"/>
            <person name="Cerqueira G."/>
            <person name="Feldgarden M."/>
            <person name="Courvalin P."/>
            <person name="Perichon B."/>
            <person name="Grillot-Courvalin C."/>
            <person name="Clermont D."/>
            <person name="Rocha E."/>
            <person name="Yoon E.-J."/>
            <person name="Nemec A."/>
            <person name="Walker B."/>
            <person name="Young S.K."/>
            <person name="Zeng Q."/>
            <person name="Gargeya S."/>
            <person name="Fitzgerald M."/>
            <person name="Haas B."/>
            <person name="Abouelleil A."/>
            <person name="Alvarado L."/>
            <person name="Arachchi H.M."/>
            <person name="Berlin A.M."/>
            <person name="Chapman S.B."/>
            <person name="Dewar J."/>
            <person name="Goldberg J."/>
            <person name="Griggs A."/>
            <person name="Gujja S."/>
            <person name="Hansen M."/>
            <person name="Howarth C."/>
            <person name="Imamovic A."/>
            <person name="Larimer J."/>
            <person name="McCowan C."/>
            <person name="Murphy C."/>
            <person name="Neiman D."/>
            <person name="Pearson M."/>
            <person name="Priest M."/>
            <person name="Roberts A."/>
            <person name="Saif S."/>
            <person name="Shea T."/>
            <person name="Sisk P."/>
            <person name="Sykes S."/>
            <person name="Wortman J."/>
            <person name="Nusbaum C."/>
            <person name="Birren B."/>
        </authorList>
    </citation>
    <scope>NUCLEOTIDE SEQUENCE [LARGE SCALE GENOMIC DNA]</scope>
    <source>
        <strain evidence="5 7">CIP 110321</strain>
    </source>
</reference>
<dbReference type="RefSeq" id="WP_016162292.1">
    <property type="nucleotide sequence ID" value="NZ_JAKZGC010000002.1"/>
</dbReference>
<sequence length="170" mass="17563">MKNNHGFTLIELMIVVAIIGVLAAVAIPAYQNHVARAKIGEALVIASAAKTMVSESFLVGGIAMVVNTATDYSARAATEKQTRYVSDIQIANDGVITVKLTTDSNVGLPTAVLGQTLVLTPNVARAKLTATSNGTIDWACATLTSTAATAKGLVADLGTLPSMYAPSECR</sequence>
<dbReference type="PATRIC" id="fig|1217699.3.peg.282"/>
<dbReference type="InterPro" id="IPR001082">
    <property type="entry name" value="Pilin"/>
</dbReference>
<dbReference type="Pfam" id="PF07963">
    <property type="entry name" value="N_methyl"/>
    <property type="match status" value="1"/>
</dbReference>
<dbReference type="Gene3D" id="3.30.700.10">
    <property type="entry name" value="Glycoprotein, Type 4 Pilin"/>
    <property type="match status" value="1"/>
</dbReference>
<comment type="caution">
    <text evidence="5">The sequence shown here is derived from an EMBL/GenBank/DDBJ whole genome shotgun (WGS) entry which is preliminary data.</text>
</comment>
<dbReference type="PANTHER" id="PTHR30093:SF34">
    <property type="entry name" value="PREPILIN PEPTIDASE-DEPENDENT PROTEIN D"/>
    <property type="match status" value="1"/>
</dbReference>
<dbReference type="GO" id="GO:0043107">
    <property type="term" value="P:type IV pilus-dependent motility"/>
    <property type="evidence" value="ECO:0007669"/>
    <property type="project" value="TreeGrafter"/>
</dbReference>
<dbReference type="EMBL" id="AQFL01000004">
    <property type="protein sequence ID" value="EOR10170.1"/>
    <property type="molecule type" value="Genomic_DNA"/>
</dbReference>
<protein>
    <submittedName>
        <fullName evidence="6">Pilin</fullName>
    </submittedName>
    <submittedName>
        <fullName evidence="5">Type IV pilus assembly protein PilA</fullName>
    </submittedName>
</protein>
<organism evidence="5 7">
    <name type="scientific">Acinetobacter genomosp. 15BJ</name>
    <dbReference type="NCBI Taxonomy" id="106651"/>
    <lineage>
        <taxon>Bacteria</taxon>
        <taxon>Pseudomonadati</taxon>
        <taxon>Pseudomonadota</taxon>
        <taxon>Gammaproteobacteria</taxon>
        <taxon>Moraxellales</taxon>
        <taxon>Moraxellaceae</taxon>
        <taxon>Acinetobacter</taxon>
    </lineage>
</organism>
<dbReference type="EMBL" id="JAUMJH010000004">
    <property type="protein sequence ID" value="MDO3656092.1"/>
    <property type="molecule type" value="Genomic_DNA"/>
</dbReference>
<dbReference type="Pfam" id="PF00114">
    <property type="entry name" value="Pilin"/>
    <property type="match status" value="1"/>
</dbReference>
<feature type="transmembrane region" description="Helical" evidence="4">
    <location>
        <begin position="6"/>
        <end position="30"/>
    </location>
</feature>
<gene>
    <name evidence="5" type="ORF">F896_00290</name>
    <name evidence="6" type="ORF">Q3V53_02545</name>
</gene>
<keyword evidence="4" id="KW-1133">Transmembrane helix</keyword>
<dbReference type="HOGENOM" id="CLU_091705_4_0_6"/>
<keyword evidence="4" id="KW-0812">Transmembrane</keyword>
<dbReference type="InterPro" id="IPR045584">
    <property type="entry name" value="Pilin-like"/>
</dbReference>
<dbReference type="GO" id="GO:0007155">
    <property type="term" value="P:cell adhesion"/>
    <property type="evidence" value="ECO:0007669"/>
    <property type="project" value="InterPro"/>
</dbReference>
<comment type="similarity">
    <text evidence="1 3">Belongs to the N-Me-Phe pilin family.</text>
</comment>
<evidence type="ECO:0000256" key="1">
    <source>
        <dbReference type="ARBA" id="ARBA00005233"/>
    </source>
</evidence>
<dbReference type="Proteomes" id="UP000016203">
    <property type="component" value="Unassembled WGS sequence"/>
</dbReference>
<evidence type="ECO:0000313" key="7">
    <source>
        <dbReference type="Proteomes" id="UP000016203"/>
    </source>
</evidence>
<keyword evidence="8" id="KW-1185">Reference proteome</keyword>
<dbReference type="SUPFAM" id="SSF54523">
    <property type="entry name" value="Pili subunits"/>
    <property type="match status" value="1"/>
</dbReference>